<organism evidence="1 2">
    <name type="scientific">Sphingomonas palmae</name>
    <dbReference type="NCBI Taxonomy" id="1855283"/>
    <lineage>
        <taxon>Bacteria</taxon>
        <taxon>Pseudomonadati</taxon>
        <taxon>Pseudomonadota</taxon>
        <taxon>Alphaproteobacteria</taxon>
        <taxon>Sphingomonadales</taxon>
        <taxon>Sphingomonadaceae</taxon>
        <taxon>Sphingomonas</taxon>
    </lineage>
</organism>
<proteinExistence type="predicted"/>
<dbReference type="NCBIfam" id="TIGR02548">
    <property type="entry name" value="casB_cse2"/>
    <property type="match status" value="1"/>
</dbReference>
<evidence type="ECO:0000313" key="1">
    <source>
        <dbReference type="EMBL" id="SEL97564.1"/>
    </source>
</evidence>
<dbReference type="RefSeq" id="WP_093007823.1">
    <property type="nucleotide sequence ID" value="NZ_FNZZ01000007.1"/>
</dbReference>
<reference evidence="2" key="1">
    <citation type="submission" date="2016-10" db="EMBL/GenBank/DDBJ databases">
        <authorList>
            <person name="Varghese N."/>
            <person name="Submissions S."/>
        </authorList>
    </citation>
    <scope>NUCLEOTIDE SEQUENCE [LARGE SCALE GENOMIC DNA]</scope>
    <source>
        <strain evidence="2">JS21-1</strain>
    </source>
</reference>
<protein>
    <submittedName>
        <fullName evidence="1">CRISPR-associated protein Cse2 (CRISPR_cse2)</fullName>
    </submittedName>
</protein>
<gene>
    <name evidence="1" type="ORF">SAMN05216382_3028</name>
</gene>
<dbReference type="Gene3D" id="1.10.520.40">
    <property type="entry name" value="CRISPR-associated protein Cse2"/>
    <property type="match status" value="1"/>
</dbReference>
<evidence type="ECO:0000313" key="2">
    <source>
        <dbReference type="Proteomes" id="UP000199214"/>
    </source>
</evidence>
<dbReference type="InterPro" id="IPR013382">
    <property type="entry name" value="CRISPR-assoc_prot_Cse2"/>
</dbReference>
<dbReference type="STRING" id="1855283.SAMN05216382_3028"/>
<dbReference type="InterPro" id="IPR038287">
    <property type="entry name" value="Cse2_sf"/>
</dbReference>
<sequence length="185" mass="19787">MASKPLDRDAAAGTAPKDVMTSIAGQIAYLPAGHRAELRRIYLTGRHAADGIVIGLLHRAGVTMPGDAAAFHPWRLLVHAAALLSGTAGAHPHSRSKRLGTALHAIGLSENRLLRLTATRGDALDAQVIRAVRMLAQAGERTINLWTLFDLVGNDEAAAEEARLRIAQDYYAASARSDEGDERDQ</sequence>
<name>A0A1H7ULF2_9SPHN</name>
<dbReference type="EMBL" id="FNZZ01000007">
    <property type="protein sequence ID" value="SEL97564.1"/>
    <property type="molecule type" value="Genomic_DNA"/>
</dbReference>
<dbReference type="AlphaFoldDB" id="A0A1H7ULF2"/>
<keyword evidence="2" id="KW-1185">Reference proteome</keyword>
<dbReference type="Proteomes" id="UP000199214">
    <property type="component" value="Unassembled WGS sequence"/>
</dbReference>
<dbReference type="Pfam" id="PF09485">
    <property type="entry name" value="CRISPR_Cse2"/>
    <property type="match status" value="1"/>
</dbReference>
<accession>A0A1H7ULF2</accession>
<dbReference type="OrthoDB" id="7579929at2"/>